<sequence>MLGSLLIQPQMLNRMQGRGAGDEIADEVVALAHLLSLNPAAADAVLPAFEAAGQRFASTLLARIGPRLPQALNELRALVEPLTTPLASFASGPPPATTADMLEHIAAGLERLAPLAGLLSDAQIRSTLRRASRILTDTLGLSQAGFRADFLVMLGEVRAELRTHPAGASTAARAVRESFACLLNRLETDVYPHFPTLDLDVDRLTAILIRALRTTPLPRIGGQAECLLGRIEAVLRLLAEITRAAAIRARSTRASAPPAASPAMAARRTAPASARADAAPRREDDGQYCWYASWLYARHRQGFSNGAGIGLLQNVTPGYPGDEVWRSTDGRCLTLRRATVDDAVLHRADAPFAWFQAPQFAGPPSREHFSFGAIPPAFLEGWTQATAILQKLGAGFWHAVAMGQGEREYACNIPLWLWHWTDGIARGAGGAPLPSLLCRSLGWGVGSTWLFSSLLPMLTVIGGSFEGVHTETTAGLGFLQWLTLIGGDALSAYTISGATQGVNDFFLSLFTLINQTGAGGPPASGEDLRPANWAHADAVIGLVNLAIGFGFRALIPRDDYGLPFDNNGAAAFGPLYFPWMLLGAPLASAFSNAIGTLLAWAIARTHTPIQLGEKIGVGALVGTLSFIVEFYAQRDGSTDDGRYNPRIDPAGTPYTDAAGNPRSDFAGYPDKAGSPYQLPYAAGIAMYVGQANLGFFSHARWNSFPQIYAYDFAHDFGDEILAIRDGTVIDFFDWIPDNINPDGTQRTAARTASDTVMGAGWRNGNPSWNYIVVRHDSRIDSQDRDQGGTPVTTYAVYGHGATGGVRELWQALYGKGALDIIGTRVRRGNPLMRAGSTGVSFHNHLHLHVVPGPDPSAATHTPPRPILQEGDLGDYTLPFVFADAPGDGVLRNLRWYRSANARSTELPP</sequence>
<feature type="compositionally biased region" description="Low complexity" evidence="1">
    <location>
        <begin position="252"/>
        <end position="277"/>
    </location>
</feature>
<evidence type="ECO:0000313" key="3">
    <source>
        <dbReference type="Proteomes" id="UP001597158"/>
    </source>
</evidence>
<evidence type="ECO:0000313" key="2">
    <source>
        <dbReference type="EMBL" id="MFD1262022.1"/>
    </source>
</evidence>
<protein>
    <submittedName>
        <fullName evidence="2">M23 family metallopeptidase</fullName>
        <ecNumber evidence="2">3.4.-.-</ecNumber>
    </submittedName>
</protein>
<name>A0ABW3W7N7_9RHOO</name>
<dbReference type="EMBL" id="JBHTMC010000001">
    <property type="protein sequence ID" value="MFD1262022.1"/>
    <property type="molecule type" value="Genomic_DNA"/>
</dbReference>
<accession>A0ABW3W7N7</accession>
<dbReference type="CDD" id="cd12797">
    <property type="entry name" value="M23_peptidase"/>
    <property type="match status" value="1"/>
</dbReference>
<feature type="region of interest" description="Disordered" evidence="1">
    <location>
        <begin position="252"/>
        <end position="279"/>
    </location>
</feature>
<dbReference type="Proteomes" id="UP001597158">
    <property type="component" value="Unassembled WGS sequence"/>
</dbReference>
<proteinExistence type="predicted"/>
<dbReference type="RefSeq" id="WP_277830393.1">
    <property type="nucleotide sequence ID" value="NZ_JARQZE010000001.1"/>
</dbReference>
<keyword evidence="3" id="KW-1185">Reference proteome</keyword>
<reference evidence="3" key="1">
    <citation type="journal article" date="2019" name="Int. J. Syst. Evol. Microbiol.">
        <title>The Global Catalogue of Microorganisms (GCM) 10K type strain sequencing project: providing services to taxonomists for standard genome sequencing and annotation.</title>
        <authorList>
            <consortium name="The Broad Institute Genomics Platform"/>
            <consortium name="The Broad Institute Genome Sequencing Center for Infectious Disease"/>
            <person name="Wu L."/>
            <person name="Ma J."/>
        </authorList>
    </citation>
    <scope>NUCLEOTIDE SEQUENCE [LARGE SCALE GENOMIC DNA]</scope>
    <source>
        <strain evidence="3">CCUG 48884</strain>
    </source>
</reference>
<comment type="caution">
    <text evidence="2">The sequence shown here is derived from an EMBL/GenBank/DDBJ whole genome shotgun (WGS) entry which is preliminary data.</text>
</comment>
<dbReference type="GO" id="GO:0016787">
    <property type="term" value="F:hydrolase activity"/>
    <property type="evidence" value="ECO:0007669"/>
    <property type="project" value="UniProtKB-KW"/>
</dbReference>
<gene>
    <name evidence="2" type="ORF">ACFQ4M_00410</name>
</gene>
<dbReference type="EC" id="3.4.-.-" evidence="2"/>
<evidence type="ECO:0000256" key="1">
    <source>
        <dbReference type="SAM" id="MobiDB-lite"/>
    </source>
</evidence>
<organism evidence="2 3">
    <name type="scientific">Thauera mechernichensis</name>
    <dbReference type="NCBI Taxonomy" id="82788"/>
    <lineage>
        <taxon>Bacteria</taxon>
        <taxon>Pseudomonadati</taxon>
        <taxon>Pseudomonadota</taxon>
        <taxon>Betaproteobacteria</taxon>
        <taxon>Rhodocyclales</taxon>
        <taxon>Zoogloeaceae</taxon>
        <taxon>Thauera</taxon>
    </lineage>
</organism>
<dbReference type="InterPro" id="IPR011055">
    <property type="entry name" value="Dup_hybrid_motif"/>
</dbReference>
<keyword evidence="2" id="KW-0378">Hydrolase</keyword>
<dbReference type="Gene3D" id="2.70.70.10">
    <property type="entry name" value="Glucose Permease (Domain IIA)"/>
    <property type="match status" value="1"/>
</dbReference>